<name>A0A8T3E262_9TELE</name>
<reference evidence="8" key="1">
    <citation type="submission" date="2021-01" db="EMBL/GenBank/DDBJ databases">
        <authorList>
            <person name="Zahm M."/>
            <person name="Roques C."/>
            <person name="Cabau C."/>
            <person name="Klopp C."/>
            <person name="Donnadieu C."/>
            <person name="Jouanno E."/>
            <person name="Lampietro C."/>
            <person name="Louis A."/>
            <person name="Herpin A."/>
            <person name="Echchiki A."/>
            <person name="Berthelot C."/>
            <person name="Parey E."/>
            <person name="Roest-Crollius H."/>
            <person name="Braasch I."/>
            <person name="Postlethwait J."/>
            <person name="Bobe J."/>
            <person name="Montfort J."/>
            <person name="Bouchez O."/>
            <person name="Begum T."/>
            <person name="Mejri S."/>
            <person name="Adams A."/>
            <person name="Chen W.-J."/>
            <person name="Guiguen Y."/>
        </authorList>
    </citation>
    <scope>NUCLEOTIDE SEQUENCE</scope>
    <source>
        <tissue evidence="8">Blood</tissue>
    </source>
</reference>
<comment type="caution">
    <text evidence="8">The sequence shown here is derived from an EMBL/GenBank/DDBJ whole genome shotgun (WGS) entry which is preliminary data.</text>
</comment>
<dbReference type="PROSITE" id="PS50002">
    <property type="entry name" value="SH3"/>
    <property type="match status" value="1"/>
</dbReference>
<proteinExistence type="predicted"/>
<dbReference type="InterPro" id="IPR036028">
    <property type="entry name" value="SH3-like_dom_sf"/>
</dbReference>
<dbReference type="GO" id="GO:0005085">
    <property type="term" value="F:guanyl-nucleotide exchange factor activity"/>
    <property type="evidence" value="ECO:0007669"/>
    <property type="project" value="UniProtKB-KW"/>
</dbReference>
<dbReference type="Pfam" id="PF00169">
    <property type="entry name" value="PH"/>
    <property type="match status" value="1"/>
</dbReference>
<dbReference type="Pfam" id="PF00018">
    <property type="entry name" value="SH3_1"/>
    <property type="match status" value="1"/>
</dbReference>
<protein>
    <recommendedName>
        <fullName evidence="10">Rho guanine nucleotide exchange factor 15</fullName>
    </recommendedName>
</protein>
<feature type="compositionally biased region" description="Polar residues" evidence="4">
    <location>
        <begin position="114"/>
        <end position="126"/>
    </location>
</feature>
<organism evidence="8 9">
    <name type="scientific">Albula goreensis</name>
    <dbReference type="NCBI Taxonomy" id="1534307"/>
    <lineage>
        <taxon>Eukaryota</taxon>
        <taxon>Metazoa</taxon>
        <taxon>Chordata</taxon>
        <taxon>Craniata</taxon>
        <taxon>Vertebrata</taxon>
        <taxon>Euteleostomi</taxon>
        <taxon>Actinopterygii</taxon>
        <taxon>Neopterygii</taxon>
        <taxon>Teleostei</taxon>
        <taxon>Albuliformes</taxon>
        <taxon>Albulidae</taxon>
        <taxon>Albula</taxon>
    </lineage>
</organism>
<dbReference type="EMBL" id="JAERUA010000002">
    <property type="protein sequence ID" value="KAI1903322.1"/>
    <property type="molecule type" value="Genomic_DNA"/>
</dbReference>
<dbReference type="SMART" id="SM00325">
    <property type="entry name" value="RhoGEF"/>
    <property type="match status" value="1"/>
</dbReference>
<evidence type="ECO:0000256" key="3">
    <source>
        <dbReference type="PROSITE-ProRule" id="PRU00192"/>
    </source>
</evidence>
<dbReference type="SMART" id="SM00326">
    <property type="entry name" value="SH3"/>
    <property type="match status" value="1"/>
</dbReference>
<feature type="domain" description="SH3" evidence="5">
    <location>
        <begin position="824"/>
        <end position="885"/>
    </location>
</feature>
<dbReference type="SUPFAM" id="SSF48065">
    <property type="entry name" value="DBL homology domain (DH-domain)"/>
    <property type="match status" value="1"/>
</dbReference>
<keyword evidence="1 3" id="KW-0728">SH3 domain</keyword>
<gene>
    <name evidence="8" type="ORF">AGOR_G00026010</name>
</gene>
<dbReference type="CDD" id="cd00160">
    <property type="entry name" value="RhoGEF"/>
    <property type="match status" value="1"/>
</dbReference>
<dbReference type="PROSITE" id="PS50003">
    <property type="entry name" value="PH_DOMAIN"/>
    <property type="match status" value="1"/>
</dbReference>
<keyword evidence="9" id="KW-1185">Reference proteome</keyword>
<dbReference type="InterPro" id="IPR035899">
    <property type="entry name" value="DBL_dom_sf"/>
</dbReference>
<evidence type="ECO:0000256" key="2">
    <source>
        <dbReference type="ARBA" id="ARBA00022658"/>
    </source>
</evidence>
<evidence type="ECO:0000259" key="7">
    <source>
        <dbReference type="PROSITE" id="PS50010"/>
    </source>
</evidence>
<dbReference type="Pfam" id="PF00621">
    <property type="entry name" value="RhoGEF"/>
    <property type="match status" value="1"/>
</dbReference>
<dbReference type="InterPro" id="IPR047270">
    <property type="entry name" value="PH_ephexin"/>
</dbReference>
<dbReference type="InterPro" id="IPR011993">
    <property type="entry name" value="PH-like_dom_sf"/>
</dbReference>
<feature type="region of interest" description="Disordered" evidence="4">
    <location>
        <begin position="182"/>
        <end position="203"/>
    </location>
</feature>
<dbReference type="Gene3D" id="2.30.29.30">
    <property type="entry name" value="Pleckstrin-homology domain (PH domain)/Phosphotyrosine-binding domain (PTB)"/>
    <property type="match status" value="1"/>
</dbReference>
<feature type="compositionally biased region" description="Polar residues" evidence="4">
    <location>
        <begin position="1"/>
        <end position="11"/>
    </location>
</feature>
<feature type="domain" description="DH" evidence="7">
    <location>
        <begin position="484"/>
        <end position="668"/>
    </location>
</feature>
<feature type="region of interest" description="Disordered" evidence="4">
    <location>
        <begin position="63"/>
        <end position="130"/>
    </location>
</feature>
<keyword evidence="2" id="KW-0344">Guanine-nucleotide releasing factor</keyword>
<evidence type="ECO:0000256" key="1">
    <source>
        <dbReference type="ARBA" id="ARBA00022443"/>
    </source>
</evidence>
<evidence type="ECO:0000313" key="9">
    <source>
        <dbReference type="Proteomes" id="UP000829720"/>
    </source>
</evidence>
<dbReference type="SUPFAM" id="SSF50729">
    <property type="entry name" value="PH domain-like"/>
    <property type="match status" value="1"/>
</dbReference>
<dbReference type="InterPro" id="IPR001849">
    <property type="entry name" value="PH_domain"/>
</dbReference>
<dbReference type="CDD" id="cd11793">
    <property type="entry name" value="SH3_ephexin1_like"/>
    <property type="match status" value="1"/>
</dbReference>
<dbReference type="AlphaFoldDB" id="A0A8T3E262"/>
<dbReference type="PANTHER" id="PTHR12845">
    <property type="entry name" value="GUANINE NUCLEOTIDE EXCHANGE FACTOR"/>
    <property type="match status" value="1"/>
</dbReference>
<evidence type="ECO:0000259" key="6">
    <source>
        <dbReference type="PROSITE" id="PS50003"/>
    </source>
</evidence>
<dbReference type="OrthoDB" id="27593at2759"/>
<dbReference type="PANTHER" id="PTHR12845:SF7">
    <property type="entry name" value="RHO GUANINE NUCLEOTIDE EXCHANGE FACTOR 15"/>
    <property type="match status" value="1"/>
</dbReference>
<dbReference type="InterPro" id="IPR001452">
    <property type="entry name" value="SH3_domain"/>
</dbReference>
<sequence length="918" mass="104493">MKSSQDSASQHPISPKPPIPRKPLRLKDSHFPLLTNRHGVTSTLDGKVKQIVDHFKLHENTVAGQNSEEGVQSCKETKTAPSVKPKPSAQCDPLLIQKTAQSQKRESQKHKQKAGSNTIPITSQRGRSAPDGMEVEINNLHKNKMGKGSAVPPSLSCKKGCTCICHLKRPNMRLMWVPMDKEKTEEGKEKEEGQRESEGKEQTKVTCRPLLKENKVKSVPCMTTVEVSPCTLQSNTCLHRSVGNEKEEAIGRVETRNESGVKAAPTVNMPKFQHRSHWYSPISSQASCIKQGPKVIEEAPPPIPPRSSRLTVKSANLHNSSTPPNNQICPPTEYGQLPNALMLHRLPPLLPLKPSQPKPERRALSCQFIPLSKDDEKDDYSDWGKVDMIEEKEAPSLFTQSLSTYMESRLKDEPLYQTYRATVISKVIQHHAVCCKINSTAVEAGALGNYVRPKKSTTQNSLWQELPSVRNSGVLQHLSPAERKRQESMFEVVTSEASYLRSLLVLTDHFLDSRDLNDTLIIHDKRTLFSNILRVREVSERFLRDLEQRVDEGPVISDVCDIIDYHAQHGFSAYIKYIRNQVYQEKIYSSLMQKNVQFATVITRLQGSPLCQRLPFTSFLLLPFQRITRIKMLIENILKRTQEGTKEEQTASKALASVSQIIQDSNSQVGKMRQMEELIQIAQMLEFHKLKAIPIVSQIRFLEKRGGLQEMTKGGTIFGLRPKFTPIYLFLFNDLLIFTYKKSSERYIVTDHAHRSLVQVQAIGEDKRGSEYDHCFCMMLLENHQGCTYERLLKAPTESDMHRWMAAFPNLSAPERDEKVYEDWDCPQVQCVEQYVAQQSDELDLEPTSIINVLRKTNEGWYEGIRLSDGRKGWFPASHVLEITNEHVRRRNVREQYRILRAAAHIGTKEPDQALRTL</sequence>
<dbReference type="SUPFAM" id="SSF50044">
    <property type="entry name" value="SH3-domain"/>
    <property type="match status" value="1"/>
</dbReference>
<dbReference type="Proteomes" id="UP000829720">
    <property type="component" value="Unassembled WGS sequence"/>
</dbReference>
<dbReference type="Gene3D" id="2.30.30.40">
    <property type="entry name" value="SH3 Domains"/>
    <property type="match status" value="1"/>
</dbReference>
<dbReference type="PROSITE" id="PS50010">
    <property type="entry name" value="DH_2"/>
    <property type="match status" value="1"/>
</dbReference>
<evidence type="ECO:0000259" key="5">
    <source>
        <dbReference type="PROSITE" id="PS50002"/>
    </source>
</evidence>
<evidence type="ECO:0000313" key="8">
    <source>
        <dbReference type="EMBL" id="KAI1903322.1"/>
    </source>
</evidence>
<feature type="region of interest" description="Disordered" evidence="4">
    <location>
        <begin position="1"/>
        <end position="32"/>
    </location>
</feature>
<accession>A0A8T3E262</accession>
<feature type="domain" description="PH" evidence="6">
    <location>
        <begin position="701"/>
        <end position="813"/>
    </location>
</feature>
<evidence type="ECO:0000256" key="4">
    <source>
        <dbReference type="SAM" id="MobiDB-lite"/>
    </source>
</evidence>
<dbReference type="InterPro" id="IPR000219">
    <property type="entry name" value="DH_dom"/>
</dbReference>
<evidence type="ECO:0008006" key="10">
    <source>
        <dbReference type="Google" id="ProtNLM"/>
    </source>
</evidence>
<dbReference type="Gene3D" id="1.20.900.10">
    <property type="entry name" value="Dbl homology (DH) domain"/>
    <property type="match status" value="1"/>
</dbReference>
<dbReference type="FunFam" id="1.20.900.10:FF:000007">
    <property type="entry name" value="rho guanine nucleotide exchange factor 19"/>
    <property type="match status" value="1"/>
</dbReference>
<dbReference type="InterPro" id="IPR047271">
    <property type="entry name" value="Ephexin-like"/>
</dbReference>
<dbReference type="CDD" id="cd01221">
    <property type="entry name" value="PH_ephexin"/>
    <property type="match status" value="1"/>
</dbReference>